<feature type="region of interest" description="Disordered" evidence="10">
    <location>
        <begin position="558"/>
        <end position="611"/>
    </location>
</feature>
<dbReference type="InterPro" id="IPR001214">
    <property type="entry name" value="SET_dom"/>
</dbReference>
<dbReference type="InterPro" id="IPR011545">
    <property type="entry name" value="DEAD/DEAH_box_helicase_dom"/>
</dbReference>
<dbReference type="OrthoDB" id="10261904at2759"/>
<reference evidence="15" key="1">
    <citation type="journal article" date="2020" name="Stud. Mycol.">
        <title>101 Dothideomycetes genomes: a test case for predicting lifestyles and emergence of pathogens.</title>
        <authorList>
            <person name="Haridas S."/>
            <person name="Albert R."/>
            <person name="Binder M."/>
            <person name="Bloem J."/>
            <person name="Labutti K."/>
            <person name="Salamov A."/>
            <person name="Andreopoulos B."/>
            <person name="Baker S."/>
            <person name="Barry K."/>
            <person name="Bills G."/>
            <person name="Bluhm B."/>
            <person name="Cannon C."/>
            <person name="Castanera R."/>
            <person name="Culley D."/>
            <person name="Daum C."/>
            <person name="Ezra D."/>
            <person name="Gonzalez J."/>
            <person name="Henrissat B."/>
            <person name="Kuo A."/>
            <person name="Liang C."/>
            <person name="Lipzen A."/>
            <person name="Lutzoni F."/>
            <person name="Magnuson J."/>
            <person name="Mondo S."/>
            <person name="Nolan M."/>
            <person name="Ohm R."/>
            <person name="Pangilinan J."/>
            <person name="Park H.-J."/>
            <person name="Ramirez L."/>
            <person name="Alfaro M."/>
            <person name="Sun H."/>
            <person name="Tritt A."/>
            <person name="Yoshinaga Y."/>
            <person name="Zwiers L.-H."/>
            <person name="Turgeon B."/>
            <person name="Goodwin S."/>
            <person name="Spatafora J."/>
            <person name="Crous P."/>
            <person name="Grigoriev I."/>
        </authorList>
    </citation>
    <scope>NUCLEOTIDE SEQUENCE</scope>
    <source>
        <strain evidence="15">CBS 122367</strain>
    </source>
</reference>
<dbReference type="Proteomes" id="UP000799291">
    <property type="component" value="Unassembled WGS sequence"/>
</dbReference>
<feature type="short sequence motif" description="Q motif" evidence="9">
    <location>
        <begin position="616"/>
        <end position="644"/>
    </location>
</feature>
<sequence>MDLTEIDGLSDCIARAIQEHLAKENVEWPHLGSLDHPILRVEAFLEDRDDGRALPRSERIASVPENDGPRRKGTGGLRISQSSAIQEDLSEHQRRMVSDNRNFPKRRKIVSEKFVFQPSTLDKLIIGIWEQIHGNLNLDPRAIFEQFQINPPAGTDVLQIGVHVATPDNVSKAAPISNDAFSRMNVFCRKVTQASRVCRSIEIIVQARWTELFEEQVQLRIAAVPQLSPTKHRKAAFMEACQDFGWSEKELRNKMAIWKGYKEVKDAAGWVALVFAGMGIYRFCKYRVDFDRDAMRRLQELRKRLEVAADTLHPNWRQILSIIGESTHLQYHGHPHDWVVFEDGRDPVPLRSTYLQQDPYFDFEHLDESIIDKSVWGCEDPRWVPQPSNTVARTNGRYICAACNEQQSDDPKLNACYCFPRLFGCVKRGIPPVQIYRTPSGRNNGLKALVAFERGSAIGEFVGVVTKGVRHVDVMDSSTELASYQIWQGEQGNYTRFVNHSCKANAQFSQFTWLDTQRVVLVSKGIEAGSELFVDYGDRYWQGLDKAYMARRSPEYAQSSASDEEISEHQAGARKRRKVDMPPTASRVKARKSALPMENASGVPSNPDTAPTLQKASFASLGVAPWLIASLASMEIKKPTKIQSVAIPEILKGRDCIGGSRTGTGKTVAFSVPILQKWSEDPSGIFAVIITPTRELAIQIFEQVKAIGARQSVKPILVTGGADQRDQALQLGTRPHVVIATPGRLAEHIRTSGEDTVCGLRRVRFVVFDEADRLLSPEAGMLPDLETCLSILPTPDRRQTLLFTATVTPEVLALKGRPRPAGRPPIYVCEVDTQTLAIPQKLKQMYLQAPVTHKECYLHVLLGTPENLNKSVIIFCNRTKTATLLEYMLRLLDWRVTALHSGLKQSERVNNLARFRAQAARILVATDVAARGLDIPEVALVINYDVPRDPDDYIHRVGRTARAGRMGNSVTLVGQRDVALIEAIEARVGSELEEYAEEGVSIEGRVVRDALKPVTEKKREAMLQIDEGRDVLGKRKTGMQKRRT</sequence>
<dbReference type="Gene3D" id="3.40.50.300">
    <property type="entry name" value="P-loop containing nucleotide triphosphate hydrolases"/>
    <property type="match status" value="2"/>
</dbReference>
<keyword evidence="4" id="KW-0378">Hydrolase</keyword>
<feature type="domain" description="SET" evidence="11">
    <location>
        <begin position="431"/>
        <end position="537"/>
    </location>
</feature>
<keyword evidence="7" id="KW-0694">RNA-binding</keyword>
<evidence type="ECO:0000259" key="13">
    <source>
        <dbReference type="PROSITE" id="PS51194"/>
    </source>
</evidence>
<dbReference type="InterPro" id="IPR046341">
    <property type="entry name" value="SET_dom_sf"/>
</dbReference>
<protein>
    <submittedName>
        <fullName evidence="15">DEAD-domain-containing protein</fullName>
    </submittedName>
</protein>
<dbReference type="Pfam" id="PF00271">
    <property type="entry name" value="Helicase_C"/>
    <property type="match status" value="1"/>
</dbReference>
<organism evidence="15 16">
    <name type="scientific">Lentithecium fluviatile CBS 122367</name>
    <dbReference type="NCBI Taxonomy" id="1168545"/>
    <lineage>
        <taxon>Eukaryota</taxon>
        <taxon>Fungi</taxon>
        <taxon>Dikarya</taxon>
        <taxon>Ascomycota</taxon>
        <taxon>Pezizomycotina</taxon>
        <taxon>Dothideomycetes</taxon>
        <taxon>Pleosporomycetidae</taxon>
        <taxon>Pleosporales</taxon>
        <taxon>Massarineae</taxon>
        <taxon>Lentitheciaceae</taxon>
        <taxon>Lentithecium</taxon>
    </lineage>
</organism>
<dbReference type="GO" id="GO:0005524">
    <property type="term" value="F:ATP binding"/>
    <property type="evidence" value="ECO:0007669"/>
    <property type="project" value="UniProtKB-KW"/>
</dbReference>
<dbReference type="PROSITE" id="PS51192">
    <property type="entry name" value="HELICASE_ATP_BIND_1"/>
    <property type="match status" value="1"/>
</dbReference>
<evidence type="ECO:0000259" key="14">
    <source>
        <dbReference type="PROSITE" id="PS51195"/>
    </source>
</evidence>
<evidence type="ECO:0000256" key="3">
    <source>
        <dbReference type="ARBA" id="ARBA00022741"/>
    </source>
</evidence>
<dbReference type="GO" id="GO:0016787">
    <property type="term" value="F:hydrolase activity"/>
    <property type="evidence" value="ECO:0007669"/>
    <property type="project" value="UniProtKB-KW"/>
</dbReference>
<dbReference type="PROSITE" id="PS00039">
    <property type="entry name" value="DEAD_ATP_HELICASE"/>
    <property type="match status" value="1"/>
</dbReference>
<dbReference type="SMART" id="SM00490">
    <property type="entry name" value="HELICc"/>
    <property type="match status" value="1"/>
</dbReference>
<evidence type="ECO:0000259" key="11">
    <source>
        <dbReference type="PROSITE" id="PS50280"/>
    </source>
</evidence>
<dbReference type="GO" id="GO:0003723">
    <property type="term" value="F:RNA binding"/>
    <property type="evidence" value="ECO:0007669"/>
    <property type="project" value="UniProtKB-KW"/>
</dbReference>
<dbReference type="GO" id="GO:0005829">
    <property type="term" value="C:cytosol"/>
    <property type="evidence" value="ECO:0007669"/>
    <property type="project" value="TreeGrafter"/>
</dbReference>
<dbReference type="SMART" id="SM00487">
    <property type="entry name" value="DEXDc"/>
    <property type="match status" value="1"/>
</dbReference>
<dbReference type="InterPro" id="IPR001650">
    <property type="entry name" value="Helicase_C-like"/>
</dbReference>
<dbReference type="GO" id="GO:0003724">
    <property type="term" value="F:RNA helicase activity"/>
    <property type="evidence" value="ECO:0007669"/>
    <property type="project" value="InterPro"/>
</dbReference>
<evidence type="ECO:0000256" key="2">
    <source>
        <dbReference type="ARBA" id="ARBA00022517"/>
    </source>
</evidence>
<evidence type="ECO:0000313" key="16">
    <source>
        <dbReference type="Proteomes" id="UP000799291"/>
    </source>
</evidence>
<dbReference type="InterPro" id="IPR027417">
    <property type="entry name" value="P-loop_NTPase"/>
</dbReference>
<dbReference type="Pfam" id="PF00856">
    <property type="entry name" value="SET"/>
    <property type="match status" value="1"/>
</dbReference>
<dbReference type="Pfam" id="PF00270">
    <property type="entry name" value="DEAD"/>
    <property type="match status" value="1"/>
</dbReference>
<evidence type="ECO:0000256" key="4">
    <source>
        <dbReference type="ARBA" id="ARBA00022801"/>
    </source>
</evidence>
<keyword evidence="3" id="KW-0547">Nucleotide-binding</keyword>
<dbReference type="SUPFAM" id="SSF52540">
    <property type="entry name" value="P-loop containing nucleoside triphosphate hydrolases"/>
    <property type="match status" value="1"/>
</dbReference>
<keyword evidence="5" id="KW-0347">Helicase</keyword>
<dbReference type="PROSITE" id="PS50280">
    <property type="entry name" value="SET"/>
    <property type="match status" value="1"/>
</dbReference>
<feature type="domain" description="Helicase ATP-binding" evidence="12">
    <location>
        <begin position="647"/>
        <end position="825"/>
    </location>
</feature>
<feature type="compositionally biased region" description="Polar residues" evidence="10">
    <location>
        <begin position="602"/>
        <end position="611"/>
    </location>
</feature>
<name>A0A6G1IQ06_9PLEO</name>
<dbReference type="PROSITE" id="PS51195">
    <property type="entry name" value="Q_MOTIF"/>
    <property type="match status" value="1"/>
</dbReference>
<evidence type="ECO:0000256" key="10">
    <source>
        <dbReference type="SAM" id="MobiDB-lite"/>
    </source>
</evidence>
<evidence type="ECO:0000313" key="15">
    <source>
        <dbReference type="EMBL" id="KAF2680326.1"/>
    </source>
</evidence>
<proteinExistence type="predicted"/>
<dbReference type="SUPFAM" id="SSF82199">
    <property type="entry name" value="SET domain"/>
    <property type="match status" value="1"/>
</dbReference>
<keyword evidence="2" id="KW-0690">Ribosome biogenesis</keyword>
<dbReference type="GO" id="GO:0005634">
    <property type="term" value="C:nucleus"/>
    <property type="evidence" value="ECO:0007669"/>
    <property type="project" value="UniProtKB-SubCell"/>
</dbReference>
<accession>A0A6G1IQ06</accession>
<evidence type="ECO:0000256" key="8">
    <source>
        <dbReference type="ARBA" id="ARBA00023242"/>
    </source>
</evidence>
<dbReference type="PANTHER" id="PTHR47959">
    <property type="entry name" value="ATP-DEPENDENT RNA HELICASE RHLE-RELATED"/>
    <property type="match status" value="1"/>
</dbReference>
<dbReference type="InterPro" id="IPR014014">
    <property type="entry name" value="RNA_helicase_DEAD_Q_motif"/>
</dbReference>
<keyword evidence="8" id="KW-0539">Nucleus</keyword>
<evidence type="ECO:0000259" key="12">
    <source>
        <dbReference type="PROSITE" id="PS51192"/>
    </source>
</evidence>
<dbReference type="InterPro" id="IPR000629">
    <property type="entry name" value="RNA-helicase_DEAD-box_CS"/>
</dbReference>
<dbReference type="GO" id="GO:0010467">
    <property type="term" value="P:gene expression"/>
    <property type="evidence" value="ECO:0007669"/>
    <property type="project" value="UniProtKB-ARBA"/>
</dbReference>
<evidence type="ECO:0000256" key="5">
    <source>
        <dbReference type="ARBA" id="ARBA00022806"/>
    </source>
</evidence>
<feature type="region of interest" description="Disordered" evidence="10">
    <location>
        <begin position="55"/>
        <end position="78"/>
    </location>
</feature>
<evidence type="ECO:0000256" key="7">
    <source>
        <dbReference type="ARBA" id="ARBA00022884"/>
    </source>
</evidence>
<dbReference type="CDD" id="cd18787">
    <property type="entry name" value="SF2_C_DEAD"/>
    <property type="match status" value="1"/>
</dbReference>
<feature type="domain" description="Helicase C-terminal" evidence="13">
    <location>
        <begin position="857"/>
        <end position="1003"/>
    </location>
</feature>
<dbReference type="EMBL" id="MU005597">
    <property type="protein sequence ID" value="KAF2680326.1"/>
    <property type="molecule type" value="Genomic_DNA"/>
</dbReference>
<dbReference type="PANTHER" id="PTHR47959:SF24">
    <property type="entry name" value="ATP-DEPENDENT RNA HELICASE"/>
    <property type="match status" value="1"/>
</dbReference>
<gene>
    <name evidence="15" type="ORF">K458DRAFT_373571</name>
</gene>
<evidence type="ECO:0000256" key="1">
    <source>
        <dbReference type="ARBA" id="ARBA00004123"/>
    </source>
</evidence>
<dbReference type="PROSITE" id="PS51194">
    <property type="entry name" value="HELICASE_CTER"/>
    <property type="match status" value="1"/>
</dbReference>
<dbReference type="CDD" id="cd17955">
    <property type="entry name" value="DEADc_DDX49"/>
    <property type="match status" value="1"/>
</dbReference>
<feature type="domain" description="DEAD-box RNA helicase Q" evidence="14">
    <location>
        <begin position="616"/>
        <end position="644"/>
    </location>
</feature>
<dbReference type="InterPro" id="IPR014001">
    <property type="entry name" value="Helicase_ATP-bd"/>
</dbReference>
<comment type="subcellular location">
    <subcellularLocation>
        <location evidence="1">Nucleus</location>
    </subcellularLocation>
</comment>
<evidence type="ECO:0000256" key="9">
    <source>
        <dbReference type="PROSITE-ProRule" id="PRU00552"/>
    </source>
</evidence>
<dbReference type="InterPro" id="IPR050079">
    <property type="entry name" value="DEAD_box_RNA_helicase"/>
</dbReference>
<dbReference type="SMART" id="SM00317">
    <property type="entry name" value="SET"/>
    <property type="match status" value="1"/>
</dbReference>
<keyword evidence="16" id="KW-1185">Reference proteome</keyword>
<keyword evidence="6" id="KW-0067">ATP-binding</keyword>
<dbReference type="GO" id="GO:0042254">
    <property type="term" value="P:ribosome biogenesis"/>
    <property type="evidence" value="ECO:0007669"/>
    <property type="project" value="UniProtKB-KW"/>
</dbReference>
<evidence type="ECO:0000256" key="6">
    <source>
        <dbReference type="ARBA" id="ARBA00022840"/>
    </source>
</evidence>
<dbReference type="Gene3D" id="2.170.270.10">
    <property type="entry name" value="SET domain"/>
    <property type="match status" value="1"/>
</dbReference>
<dbReference type="AlphaFoldDB" id="A0A6G1IQ06"/>